<reference evidence="3 4" key="1">
    <citation type="submission" date="2019-09" db="EMBL/GenBank/DDBJ databases">
        <title>Bird 10,000 Genomes (B10K) Project - Family phase.</title>
        <authorList>
            <person name="Zhang G."/>
        </authorList>
    </citation>
    <scope>NUCLEOTIDE SEQUENCE [LARGE SCALE GENOMIC DNA]</scope>
    <source>
        <strain evidence="3">B10K-DU-011-36</strain>
        <tissue evidence="3">Muscle</tissue>
    </source>
</reference>
<dbReference type="GO" id="GO:0001771">
    <property type="term" value="P:immunological synapse formation"/>
    <property type="evidence" value="ECO:0007669"/>
    <property type="project" value="TreeGrafter"/>
</dbReference>
<comment type="caution">
    <text evidence="3">The sequence shown here is derived from an EMBL/GenBank/DDBJ whole genome shotgun (WGS) entry which is preliminary data.</text>
</comment>
<evidence type="ECO:0000313" key="3">
    <source>
        <dbReference type="EMBL" id="NXK56231.1"/>
    </source>
</evidence>
<dbReference type="Proteomes" id="UP000537522">
    <property type="component" value="Unassembled WGS sequence"/>
</dbReference>
<protein>
    <submittedName>
        <fullName evidence="3">PERF protein</fullName>
    </submittedName>
</protein>
<keyword evidence="1" id="KW-0732">Signal</keyword>
<dbReference type="InterPro" id="IPR052784">
    <property type="entry name" value="Perforin-1_pore-forming"/>
</dbReference>
<dbReference type="EMBL" id="VXAL01019041">
    <property type="protein sequence ID" value="NXK56231.1"/>
    <property type="molecule type" value="Genomic_DNA"/>
</dbReference>
<dbReference type="SMART" id="SM00239">
    <property type="entry name" value="C2"/>
    <property type="match status" value="1"/>
</dbReference>
<accession>A0A7L0KI47</accession>
<dbReference type="Pfam" id="PF00168">
    <property type="entry name" value="C2"/>
    <property type="match status" value="1"/>
</dbReference>
<dbReference type="GO" id="GO:0022829">
    <property type="term" value="F:wide pore channel activity"/>
    <property type="evidence" value="ECO:0007669"/>
    <property type="project" value="TreeGrafter"/>
</dbReference>
<feature type="domain" description="C2" evidence="2">
    <location>
        <begin position="6"/>
        <end position="123"/>
    </location>
</feature>
<dbReference type="GO" id="GO:0051607">
    <property type="term" value="P:defense response to virus"/>
    <property type="evidence" value="ECO:0007669"/>
    <property type="project" value="TreeGrafter"/>
</dbReference>
<evidence type="ECO:0000259" key="2">
    <source>
        <dbReference type="PROSITE" id="PS50004"/>
    </source>
</evidence>
<dbReference type="SUPFAM" id="SSF49562">
    <property type="entry name" value="C2 domain (Calcium/lipid-binding domain, CaLB)"/>
    <property type="match status" value="1"/>
</dbReference>
<dbReference type="PANTHER" id="PTHR46096">
    <property type="entry name" value="PERFORIN-1"/>
    <property type="match status" value="1"/>
</dbReference>
<feature type="non-terminal residue" evidence="3">
    <location>
        <position position="1"/>
    </location>
</feature>
<evidence type="ECO:0000313" key="4">
    <source>
        <dbReference type="Proteomes" id="UP000537522"/>
    </source>
</evidence>
<name>A0A7L0KI47_CHATO</name>
<organism evidence="3 4">
    <name type="scientific">Chauna torquata</name>
    <name type="common">Southern screamer</name>
    <dbReference type="NCBI Taxonomy" id="30388"/>
    <lineage>
        <taxon>Eukaryota</taxon>
        <taxon>Metazoa</taxon>
        <taxon>Chordata</taxon>
        <taxon>Craniata</taxon>
        <taxon>Vertebrata</taxon>
        <taxon>Euteleostomi</taxon>
        <taxon>Archelosauria</taxon>
        <taxon>Archosauria</taxon>
        <taxon>Dinosauria</taxon>
        <taxon>Saurischia</taxon>
        <taxon>Theropoda</taxon>
        <taxon>Coelurosauria</taxon>
        <taxon>Aves</taxon>
        <taxon>Neognathae</taxon>
        <taxon>Galloanserae</taxon>
        <taxon>Anseriformes</taxon>
        <taxon>Anhimidae</taxon>
        <taxon>Chauna</taxon>
    </lineage>
</organism>
<evidence type="ECO:0000256" key="1">
    <source>
        <dbReference type="ARBA" id="ARBA00022729"/>
    </source>
</evidence>
<sequence length="167" mass="18457">PCQCGCPANAAINADCCSRRRGMARVTVTVQEGQGWWGDSFTATDAYVRVIFGERRAQTMTVWNNNHPKWKARLDLGLVDLLPSARLKLEVWDQDNGWDDDRLGTCEEPVEAGGNREVVCFPGQGRLKFSYQAVCGPGLGGPLCHDYVPQPPRGNGGISRLSRWPPR</sequence>
<dbReference type="InterPro" id="IPR035892">
    <property type="entry name" value="C2_domain_sf"/>
</dbReference>
<dbReference type="PROSITE" id="PS50004">
    <property type="entry name" value="C2"/>
    <property type="match status" value="1"/>
</dbReference>
<feature type="non-terminal residue" evidence="3">
    <location>
        <position position="167"/>
    </location>
</feature>
<dbReference type="PANTHER" id="PTHR46096:SF3">
    <property type="entry name" value="PERFORIN-1"/>
    <property type="match status" value="1"/>
</dbReference>
<proteinExistence type="predicted"/>
<dbReference type="GO" id="GO:0001913">
    <property type="term" value="P:T cell mediated cytotoxicity"/>
    <property type="evidence" value="ECO:0007669"/>
    <property type="project" value="TreeGrafter"/>
</dbReference>
<dbReference type="InterPro" id="IPR000008">
    <property type="entry name" value="C2_dom"/>
</dbReference>
<keyword evidence="4" id="KW-1185">Reference proteome</keyword>
<dbReference type="Gene3D" id="2.60.40.150">
    <property type="entry name" value="C2 domain"/>
    <property type="match status" value="1"/>
</dbReference>
<dbReference type="GO" id="GO:0016020">
    <property type="term" value="C:membrane"/>
    <property type="evidence" value="ECO:0007669"/>
    <property type="project" value="TreeGrafter"/>
</dbReference>
<dbReference type="AlphaFoldDB" id="A0A7L0KI47"/>
<gene>
    <name evidence="3" type="primary">Prf1</name>
    <name evidence="3" type="ORF">CHATOR_R14964</name>
</gene>